<organism evidence="2 3">
    <name type="scientific">Portunus trituberculatus</name>
    <name type="common">Swimming crab</name>
    <name type="synonym">Neptunus trituberculatus</name>
    <dbReference type="NCBI Taxonomy" id="210409"/>
    <lineage>
        <taxon>Eukaryota</taxon>
        <taxon>Metazoa</taxon>
        <taxon>Ecdysozoa</taxon>
        <taxon>Arthropoda</taxon>
        <taxon>Crustacea</taxon>
        <taxon>Multicrustacea</taxon>
        <taxon>Malacostraca</taxon>
        <taxon>Eumalacostraca</taxon>
        <taxon>Eucarida</taxon>
        <taxon>Decapoda</taxon>
        <taxon>Pleocyemata</taxon>
        <taxon>Brachyura</taxon>
        <taxon>Eubrachyura</taxon>
        <taxon>Portunoidea</taxon>
        <taxon>Portunidae</taxon>
        <taxon>Portuninae</taxon>
        <taxon>Portunus</taxon>
    </lineage>
</organism>
<sequence>MQRRPRAGGVSGGDGGGGAQVCAGGQPRTVRIETQDEERIQHRTS</sequence>
<evidence type="ECO:0000313" key="3">
    <source>
        <dbReference type="Proteomes" id="UP000324222"/>
    </source>
</evidence>
<gene>
    <name evidence="2" type="ORF">E2C01_094581</name>
</gene>
<evidence type="ECO:0000256" key="1">
    <source>
        <dbReference type="SAM" id="MobiDB-lite"/>
    </source>
</evidence>
<evidence type="ECO:0000313" key="2">
    <source>
        <dbReference type="EMBL" id="MPC99183.1"/>
    </source>
</evidence>
<keyword evidence="3" id="KW-1185">Reference proteome</keyword>
<proteinExistence type="predicted"/>
<accession>A0A5B7JXK5</accession>
<feature type="compositionally biased region" description="Gly residues" evidence="1">
    <location>
        <begin position="9"/>
        <end position="19"/>
    </location>
</feature>
<reference evidence="2 3" key="1">
    <citation type="submission" date="2019-05" db="EMBL/GenBank/DDBJ databases">
        <title>Another draft genome of Portunus trituberculatus and its Hox gene families provides insights of decapod evolution.</title>
        <authorList>
            <person name="Jeong J.-H."/>
            <person name="Song I."/>
            <person name="Kim S."/>
            <person name="Choi T."/>
            <person name="Kim D."/>
            <person name="Ryu S."/>
            <person name="Kim W."/>
        </authorList>
    </citation>
    <scope>NUCLEOTIDE SEQUENCE [LARGE SCALE GENOMIC DNA]</scope>
    <source>
        <tissue evidence="2">Muscle</tissue>
    </source>
</reference>
<feature type="region of interest" description="Disordered" evidence="1">
    <location>
        <begin position="1"/>
        <end position="45"/>
    </location>
</feature>
<dbReference type="Proteomes" id="UP000324222">
    <property type="component" value="Unassembled WGS sequence"/>
</dbReference>
<name>A0A5B7JXK5_PORTR</name>
<feature type="compositionally biased region" description="Basic and acidic residues" evidence="1">
    <location>
        <begin position="30"/>
        <end position="45"/>
    </location>
</feature>
<dbReference type="AlphaFoldDB" id="A0A5B7JXK5"/>
<dbReference type="EMBL" id="VSRR010117300">
    <property type="protein sequence ID" value="MPC99183.1"/>
    <property type="molecule type" value="Genomic_DNA"/>
</dbReference>
<comment type="caution">
    <text evidence="2">The sequence shown here is derived from an EMBL/GenBank/DDBJ whole genome shotgun (WGS) entry which is preliminary data.</text>
</comment>
<protein>
    <submittedName>
        <fullName evidence="2">Uncharacterized protein</fullName>
    </submittedName>
</protein>